<comment type="caution">
    <text evidence="3">The sequence shown here is derived from an EMBL/GenBank/DDBJ whole genome shotgun (WGS) entry which is preliminary data.</text>
</comment>
<organism evidence="3 4">
    <name type="scientific">Mytilus galloprovincialis</name>
    <name type="common">Mediterranean mussel</name>
    <dbReference type="NCBI Taxonomy" id="29158"/>
    <lineage>
        <taxon>Eukaryota</taxon>
        <taxon>Metazoa</taxon>
        <taxon>Spiralia</taxon>
        <taxon>Lophotrochozoa</taxon>
        <taxon>Mollusca</taxon>
        <taxon>Bivalvia</taxon>
        <taxon>Autobranchia</taxon>
        <taxon>Pteriomorphia</taxon>
        <taxon>Mytilida</taxon>
        <taxon>Mytiloidea</taxon>
        <taxon>Mytilidae</taxon>
        <taxon>Mytilinae</taxon>
        <taxon>Mytilus</taxon>
    </lineage>
</organism>
<evidence type="ECO:0000256" key="2">
    <source>
        <dbReference type="SAM" id="Phobius"/>
    </source>
</evidence>
<dbReference type="EMBL" id="UYJE01006470">
    <property type="protein sequence ID" value="VDI46244.1"/>
    <property type="molecule type" value="Genomic_DNA"/>
</dbReference>
<feature type="region of interest" description="Disordered" evidence="1">
    <location>
        <begin position="68"/>
        <end position="90"/>
    </location>
</feature>
<dbReference type="Proteomes" id="UP000596742">
    <property type="component" value="Unassembled WGS sequence"/>
</dbReference>
<dbReference type="OrthoDB" id="10398363at2759"/>
<accession>A0A8B6FB06</accession>
<keyword evidence="2" id="KW-0472">Membrane</keyword>
<evidence type="ECO:0000256" key="1">
    <source>
        <dbReference type="SAM" id="MobiDB-lite"/>
    </source>
</evidence>
<proteinExistence type="predicted"/>
<dbReference type="AlphaFoldDB" id="A0A8B6FB06"/>
<evidence type="ECO:0000313" key="4">
    <source>
        <dbReference type="Proteomes" id="UP000596742"/>
    </source>
</evidence>
<keyword evidence="4" id="KW-1185">Reference proteome</keyword>
<reference evidence="3" key="1">
    <citation type="submission" date="2018-11" db="EMBL/GenBank/DDBJ databases">
        <authorList>
            <person name="Alioto T."/>
            <person name="Alioto T."/>
        </authorList>
    </citation>
    <scope>NUCLEOTIDE SEQUENCE</scope>
</reference>
<keyword evidence="2" id="KW-0812">Transmembrane</keyword>
<protein>
    <submittedName>
        <fullName evidence="3">Uncharacterized protein</fullName>
    </submittedName>
</protein>
<feature type="compositionally biased region" description="Basic and acidic residues" evidence="1">
    <location>
        <begin position="68"/>
        <end position="79"/>
    </location>
</feature>
<sequence>MTSVLDNFTEKITSDLKNTVFATSDATPFKDADKNAKCDGSCVVIILVAVVAFASIILLLACIFRTKPRDDRDSDKDETSATNIPHSTQSSFNEKYTVAYVVSEKQKE</sequence>
<feature type="transmembrane region" description="Helical" evidence="2">
    <location>
        <begin position="43"/>
        <end position="64"/>
    </location>
</feature>
<feature type="compositionally biased region" description="Polar residues" evidence="1">
    <location>
        <begin position="80"/>
        <end position="90"/>
    </location>
</feature>
<evidence type="ECO:0000313" key="3">
    <source>
        <dbReference type="EMBL" id="VDI46244.1"/>
    </source>
</evidence>
<gene>
    <name evidence="3" type="ORF">MGAL_10B054615</name>
</gene>
<keyword evidence="2" id="KW-1133">Transmembrane helix</keyword>
<name>A0A8B6FB06_MYTGA</name>